<evidence type="ECO:0000256" key="1">
    <source>
        <dbReference type="SAM" id="Phobius"/>
    </source>
</evidence>
<protein>
    <recommendedName>
        <fullName evidence="2">Cell wall elongation regulator TseB-like domain-containing protein</fullName>
    </recommendedName>
</protein>
<proteinExistence type="predicted"/>
<dbReference type="EMBL" id="HE717023">
    <property type="protein sequence ID" value="CCG45597.1"/>
    <property type="molecule type" value="Genomic_DNA"/>
</dbReference>
<keyword evidence="1" id="KW-0472">Membrane</keyword>
<dbReference type="STRING" id="866895.HBHAL_3252"/>
<dbReference type="KEGG" id="hhd:HBHAL_3252"/>
<sequence>MMRTMKPQSSPFTVPSWLKWSFIIIGALFFLSGALAVWMYVSINKDLHTGEEAAREMALNQTEIATVEKVSIYHGKSKVHIVKGKTQGGKEGLVFIDLSKNEILNEQMNQEIIAEQQLKQSWRADCQNCIYKNIQLGYEEEQPVYEITYVDSQNRYVFDYFNLNGERFNQRFAFKQNQ</sequence>
<keyword evidence="4" id="KW-1185">Reference proteome</keyword>
<keyword evidence="1" id="KW-1133">Transmembrane helix</keyword>
<accession>I0JN77</accession>
<dbReference type="Proteomes" id="UP000007397">
    <property type="component" value="Chromosome"/>
</dbReference>
<evidence type="ECO:0000259" key="2">
    <source>
        <dbReference type="Pfam" id="PF17881"/>
    </source>
</evidence>
<feature type="domain" description="Cell wall elongation regulator TseB-like" evidence="2">
    <location>
        <begin position="54"/>
        <end position="96"/>
    </location>
</feature>
<dbReference type="PATRIC" id="fig|866895.3.peg.2269"/>
<dbReference type="eggNOG" id="COG5353">
    <property type="taxonomic scope" value="Bacteria"/>
</dbReference>
<name>I0JN77_HALH3</name>
<dbReference type="InterPro" id="IPR046350">
    <property type="entry name" value="Cystatin_sf"/>
</dbReference>
<evidence type="ECO:0000313" key="3">
    <source>
        <dbReference type="EMBL" id="CCG45597.1"/>
    </source>
</evidence>
<dbReference type="InterPro" id="IPR041401">
    <property type="entry name" value="TseB-like_dom"/>
</dbReference>
<keyword evidence="1" id="KW-0812">Transmembrane</keyword>
<dbReference type="Pfam" id="PF17881">
    <property type="entry name" value="TseB"/>
    <property type="match status" value="1"/>
</dbReference>
<evidence type="ECO:0000313" key="4">
    <source>
        <dbReference type="Proteomes" id="UP000007397"/>
    </source>
</evidence>
<feature type="transmembrane region" description="Helical" evidence="1">
    <location>
        <begin position="20"/>
        <end position="41"/>
    </location>
</feature>
<organism evidence="3 4">
    <name type="scientific">Halobacillus halophilus (strain ATCC 35676 / DSM 2266 / JCM 20832 / KCTC 3685 / LMG 17431 / NBRC 102448 / NCIMB 2269)</name>
    <name type="common">Sporosarcina halophila</name>
    <dbReference type="NCBI Taxonomy" id="866895"/>
    <lineage>
        <taxon>Bacteria</taxon>
        <taxon>Bacillati</taxon>
        <taxon>Bacillota</taxon>
        <taxon>Bacilli</taxon>
        <taxon>Bacillales</taxon>
        <taxon>Bacillaceae</taxon>
        <taxon>Halobacillus</taxon>
    </lineage>
</organism>
<dbReference type="Gene3D" id="3.10.450.40">
    <property type="match status" value="2"/>
</dbReference>
<dbReference type="SUPFAM" id="SSF54403">
    <property type="entry name" value="Cystatin/monellin"/>
    <property type="match status" value="2"/>
</dbReference>
<dbReference type="HOGENOM" id="CLU_114070_2_2_9"/>
<reference evidence="3 4" key="1">
    <citation type="journal article" date="2013" name="Environ. Microbiol.">
        <title>Chloride and organic osmolytes: a hybrid strategy to cope with elevated salinities by the moderately halophilic, chloride-dependent bacterium Halobacillus halophilus.</title>
        <authorList>
            <person name="Saum S.H."/>
            <person name="Pfeiffer F."/>
            <person name="Palm P."/>
            <person name="Rampp M."/>
            <person name="Schuster S.C."/>
            <person name="Muller V."/>
            <person name="Oesterhelt D."/>
        </authorList>
    </citation>
    <scope>NUCLEOTIDE SEQUENCE [LARGE SCALE GENOMIC DNA]</scope>
    <source>
        <strain evidence="4">ATCC 35676 / DSM 2266 / JCM 20832 / KCTC 3685 / LMG 17431 / NBRC 102448 / NCIMB 2269</strain>
    </source>
</reference>
<gene>
    <name evidence="3" type="ordered locus">HBHAL_3252</name>
</gene>
<dbReference type="AlphaFoldDB" id="I0JN77"/>